<evidence type="ECO:0000313" key="4">
    <source>
        <dbReference type="Proteomes" id="UP000009097"/>
    </source>
</evidence>
<accession>A0A0J9WQG0</accession>
<dbReference type="EMBL" id="DS231709">
    <property type="protein sequence ID" value="KNB10717.1"/>
    <property type="molecule type" value="Genomic_DNA"/>
</dbReference>
<reference evidence="3" key="2">
    <citation type="journal article" date="2010" name="Nature">
        <title>Comparative genomics reveals mobile pathogenicity chromosomes in Fusarium.</title>
        <authorList>
            <person name="Ma L.J."/>
            <person name="van der Does H.C."/>
            <person name="Borkovich K.A."/>
            <person name="Coleman J.J."/>
            <person name="Daboussi M.J."/>
            <person name="Di Pietro A."/>
            <person name="Dufresne M."/>
            <person name="Freitag M."/>
            <person name="Grabherr M."/>
            <person name="Henrissat B."/>
            <person name="Houterman P.M."/>
            <person name="Kang S."/>
            <person name="Shim W.B."/>
            <person name="Woloshuk C."/>
            <person name="Xie X."/>
            <person name="Xu J.R."/>
            <person name="Antoniw J."/>
            <person name="Baker S.E."/>
            <person name="Bluhm B.H."/>
            <person name="Breakspear A."/>
            <person name="Brown D.W."/>
            <person name="Butchko R.A."/>
            <person name="Chapman S."/>
            <person name="Coulson R."/>
            <person name="Coutinho P.M."/>
            <person name="Danchin E.G."/>
            <person name="Diener A."/>
            <person name="Gale L.R."/>
            <person name="Gardiner D.M."/>
            <person name="Goff S."/>
            <person name="Hammond-Kosack K.E."/>
            <person name="Hilburn K."/>
            <person name="Hua-Van A."/>
            <person name="Jonkers W."/>
            <person name="Kazan K."/>
            <person name="Kodira C.D."/>
            <person name="Koehrsen M."/>
            <person name="Kumar L."/>
            <person name="Lee Y.H."/>
            <person name="Li L."/>
            <person name="Manners J.M."/>
            <person name="Miranda-Saavedra D."/>
            <person name="Mukherjee M."/>
            <person name="Park G."/>
            <person name="Park J."/>
            <person name="Park S.Y."/>
            <person name="Proctor R.H."/>
            <person name="Regev A."/>
            <person name="Ruiz-Roldan M.C."/>
            <person name="Sain D."/>
            <person name="Sakthikumar S."/>
            <person name="Sykes S."/>
            <person name="Schwartz D.C."/>
            <person name="Turgeon B.G."/>
            <person name="Wapinski I."/>
            <person name="Yoder O."/>
            <person name="Young S."/>
            <person name="Zeng Q."/>
            <person name="Zhou S."/>
            <person name="Galagan J."/>
            <person name="Cuomo C.A."/>
            <person name="Kistler H.C."/>
            <person name="Rep M."/>
        </authorList>
    </citation>
    <scope>NUCLEOTIDE SEQUENCE [LARGE SCALE GENOMIC DNA]</scope>
    <source>
        <strain evidence="3">4287</strain>
    </source>
</reference>
<keyword evidence="2" id="KW-0472">Membrane</keyword>
<reference evidence="3" key="1">
    <citation type="submission" date="2007-04" db="EMBL/GenBank/DDBJ databases">
        <authorList>
            <consortium name="The Broad Institute Genome Sequencing Platform"/>
            <person name="Birren B."/>
            <person name="Lander E."/>
            <person name="Galagan J."/>
            <person name="Nusbaum C."/>
            <person name="Devon K."/>
            <person name="Ma L.-J."/>
            <person name="Jaffe D."/>
            <person name="Butler J."/>
            <person name="Alvarez P."/>
            <person name="Gnerre S."/>
            <person name="Grabherr M."/>
            <person name="Kleber M."/>
            <person name="Mauceli E."/>
            <person name="Brockman W."/>
            <person name="MacCallum I.A."/>
            <person name="Young S."/>
            <person name="LaButti K."/>
            <person name="DeCaprio D."/>
            <person name="Crawford M."/>
            <person name="Koehrsen M."/>
            <person name="Engels R."/>
            <person name="Montgomery P."/>
            <person name="Pearson M."/>
            <person name="Howarth C."/>
            <person name="Larson L."/>
            <person name="White J."/>
            <person name="O'Leary S."/>
            <person name="Kodira C."/>
            <person name="Zeng Q."/>
            <person name="Yandava C."/>
            <person name="Alvarado L."/>
            <person name="Kistler C."/>
            <person name="Shim W.-B."/>
            <person name="Kang S."/>
            <person name="Woloshuk C."/>
        </authorList>
    </citation>
    <scope>NUCLEOTIDE SEQUENCE</scope>
    <source>
        <strain evidence="3">4287</strain>
    </source>
</reference>
<feature type="transmembrane region" description="Helical" evidence="2">
    <location>
        <begin position="664"/>
        <end position="682"/>
    </location>
</feature>
<proteinExistence type="predicted"/>
<evidence type="ECO:0000256" key="1">
    <source>
        <dbReference type="SAM" id="MobiDB-lite"/>
    </source>
</evidence>
<feature type="transmembrane region" description="Helical" evidence="2">
    <location>
        <begin position="620"/>
        <end position="643"/>
    </location>
</feature>
<evidence type="ECO:0000313" key="3">
    <source>
        <dbReference type="EMBL" id="KNB10717.1"/>
    </source>
</evidence>
<dbReference type="VEuPathDB" id="FungiDB:FOXG_10852"/>
<dbReference type="GeneID" id="28952294"/>
<keyword evidence="2" id="KW-1133">Transmembrane helix</keyword>
<organism evidence="3 4">
    <name type="scientific">Fusarium oxysporum f. sp. lycopersici (strain 4287 / CBS 123668 / FGSC 9935 / NRRL 34936)</name>
    <name type="common">Fusarium vascular wilt of tomato</name>
    <dbReference type="NCBI Taxonomy" id="426428"/>
    <lineage>
        <taxon>Eukaryota</taxon>
        <taxon>Fungi</taxon>
        <taxon>Dikarya</taxon>
        <taxon>Ascomycota</taxon>
        <taxon>Pezizomycotina</taxon>
        <taxon>Sordariomycetes</taxon>
        <taxon>Hypocreomycetidae</taxon>
        <taxon>Hypocreales</taxon>
        <taxon>Nectriaceae</taxon>
        <taxon>Fusarium</taxon>
        <taxon>Fusarium oxysporum species complex</taxon>
    </lineage>
</organism>
<dbReference type="KEGG" id="fox:FOXG_10852"/>
<feature type="region of interest" description="Disordered" evidence="1">
    <location>
        <begin position="48"/>
        <end position="90"/>
    </location>
</feature>
<sequence length="738" mass="84824">MHKNTSHHCNRHSQRLAERLPGTWFKQYQIQLKKFSMVTALFQDGTSRGQSLEIPSDKSGSNLRSRSPGNQTKTVKGSCIQLPGPKDTSTIQTRTLPIAMPEGQIPRPTLNIKYQSSSLRAEDTLLSKIRDKLLFKLGAGTPDVENISIINNGVRDFPLMANGGKTVELRWFSSRETESGKLAASVAEDIRGIWPRNHSVEPTDQIIVESDGKSPITQISLHSLLRMLSADASKLILPSRGEDRALKVRFLYEALWQEWCTDAAATSREQHADVSPLSAKFRGKIVYCTLSRIKKERRLFPLDKLASVLSYDEPFHLPLEQWGRRTTKHTFDIEQLLSFLEDYFFPTEIWAFSDRSPSYVCWQIRHFCPQYHEWDPEQPDNGKCYLFGDRQTGRVERKQAWKQGWLEEKRARVTLRFFSLFPGLFNIVALGDNDMLPGKKDWNNSGRGQNKTAAWDRYGLKPCGKGSPITHFLFEILRVFETTFKAWDKTLDSIDSLVEVDLRDFGDDKRVEELMFDKSFELSKEYFVALQILRIINEWIDEPLANMEKLRDSTALKQNIFGADQARNNFDAAIRIMRQCRDKTRARIKKKSEEIESLRDGLFNATSLREATKAMELSQAVYAFTVVTVLFTPVSFLATFWALPFLNNTVDDKVTEPVSFRSSFIAMPLFTYALVIGIAWYMRLDKSSHVVPLLFALMRDTSLKPLVSLWNGILFIQTRWDRRSRNWTDSEESSEESV</sequence>
<dbReference type="OrthoDB" id="5430750at2759"/>
<protein>
    <submittedName>
        <fullName evidence="3">Uncharacterized protein</fullName>
    </submittedName>
</protein>
<evidence type="ECO:0000256" key="2">
    <source>
        <dbReference type="SAM" id="Phobius"/>
    </source>
</evidence>
<gene>
    <name evidence="3" type="ORF">FOXG_10852</name>
</gene>
<keyword evidence="2" id="KW-0812">Transmembrane</keyword>
<name>A0A0J9WQG0_FUSO4</name>
<dbReference type="Proteomes" id="UP000009097">
    <property type="component" value="Unassembled WGS sequence"/>
</dbReference>
<feature type="compositionally biased region" description="Polar residues" evidence="1">
    <location>
        <begin position="58"/>
        <end position="75"/>
    </location>
</feature>
<dbReference type="Gene3D" id="1.20.58.340">
    <property type="entry name" value="Magnesium transport protein CorA, transmembrane region"/>
    <property type="match status" value="1"/>
</dbReference>
<dbReference type="AlphaFoldDB" id="A0A0J9WQG0"/>
<dbReference type="RefSeq" id="XP_018248762.1">
    <property type="nucleotide sequence ID" value="XM_018390325.1"/>
</dbReference>